<feature type="binding site" evidence="6">
    <location>
        <position position="304"/>
    </location>
    <ligand>
        <name>D-dopa</name>
        <dbReference type="ChEBI" id="CHEBI:149689"/>
    </ligand>
</feature>
<name>A0A2G5B6T3_COERN</name>
<evidence type="ECO:0000256" key="2">
    <source>
        <dbReference type="ARBA" id="ARBA00006730"/>
    </source>
</evidence>
<evidence type="ECO:0000256" key="4">
    <source>
        <dbReference type="ARBA" id="ARBA00022827"/>
    </source>
</evidence>
<evidence type="ECO:0000259" key="7">
    <source>
        <dbReference type="Pfam" id="PF01266"/>
    </source>
</evidence>
<proteinExistence type="inferred from homology"/>
<dbReference type="Gene3D" id="3.40.50.720">
    <property type="entry name" value="NAD(P)-binding Rossmann-like Domain"/>
    <property type="match status" value="1"/>
</dbReference>
<dbReference type="EMBL" id="KZ303513">
    <property type="protein sequence ID" value="PIA14753.1"/>
    <property type="molecule type" value="Genomic_DNA"/>
</dbReference>
<feature type="non-terminal residue" evidence="8">
    <location>
        <position position="355"/>
    </location>
</feature>
<feature type="binding site" evidence="6">
    <location>
        <position position="189"/>
    </location>
    <ligand>
        <name>FAD</name>
        <dbReference type="ChEBI" id="CHEBI:57692"/>
    </ligand>
</feature>
<feature type="domain" description="FAD dependent oxidoreductase" evidence="7">
    <location>
        <begin position="1"/>
        <end position="348"/>
    </location>
</feature>
<evidence type="ECO:0000256" key="1">
    <source>
        <dbReference type="ARBA" id="ARBA00001974"/>
    </source>
</evidence>
<comment type="similarity">
    <text evidence="2">Belongs to the DAMOX/DASOX family.</text>
</comment>
<dbReference type="PANTHER" id="PTHR11530">
    <property type="entry name" value="D-AMINO ACID OXIDASE"/>
    <property type="match status" value="1"/>
</dbReference>
<keyword evidence="4 6" id="KW-0274">FAD</keyword>
<dbReference type="PANTHER" id="PTHR11530:SF11">
    <property type="entry name" value="D-ASPARTATE OXIDASE"/>
    <property type="match status" value="1"/>
</dbReference>
<keyword evidence="5" id="KW-0560">Oxidoreductase</keyword>
<dbReference type="GO" id="GO:0019478">
    <property type="term" value="P:D-amino acid catabolic process"/>
    <property type="evidence" value="ECO:0007669"/>
    <property type="project" value="TreeGrafter"/>
</dbReference>
<dbReference type="GO" id="GO:0071949">
    <property type="term" value="F:FAD binding"/>
    <property type="evidence" value="ECO:0007669"/>
    <property type="project" value="InterPro"/>
</dbReference>
<dbReference type="STRING" id="763665.A0A2G5B6T3"/>
<feature type="binding site" evidence="6">
    <location>
        <position position="336"/>
    </location>
    <ligand>
        <name>D-dopa</name>
        <dbReference type="ChEBI" id="CHEBI:149689"/>
    </ligand>
</feature>
<evidence type="ECO:0000313" key="8">
    <source>
        <dbReference type="EMBL" id="PIA14753.1"/>
    </source>
</evidence>
<keyword evidence="9" id="KW-1185">Reference proteome</keyword>
<dbReference type="InterPro" id="IPR023209">
    <property type="entry name" value="DAO"/>
</dbReference>
<dbReference type="SUPFAM" id="SSF51971">
    <property type="entry name" value="Nucleotide-binding domain"/>
    <property type="match status" value="1"/>
</dbReference>
<dbReference type="OrthoDB" id="2015447at2759"/>
<feature type="non-terminal residue" evidence="8">
    <location>
        <position position="1"/>
    </location>
</feature>
<accession>A0A2G5B6T3</accession>
<gene>
    <name evidence="8" type="ORF">COEREDRAFT_25329</name>
</gene>
<dbReference type="GO" id="GO:0003884">
    <property type="term" value="F:D-amino-acid oxidase activity"/>
    <property type="evidence" value="ECO:0007669"/>
    <property type="project" value="InterPro"/>
</dbReference>
<dbReference type="Proteomes" id="UP000242474">
    <property type="component" value="Unassembled WGS sequence"/>
</dbReference>
<keyword evidence="3" id="KW-0285">Flavoprotein</keyword>
<dbReference type="InterPro" id="IPR006076">
    <property type="entry name" value="FAD-dep_OxRdtase"/>
</dbReference>
<evidence type="ECO:0000256" key="3">
    <source>
        <dbReference type="ARBA" id="ARBA00022630"/>
    </source>
</evidence>
<dbReference type="Gene3D" id="3.30.9.10">
    <property type="entry name" value="D-Amino Acid Oxidase, subunit A, domain 2"/>
    <property type="match status" value="1"/>
</dbReference>
<dbReference type="PIRSF" id="PIRSF000189">
    <property type="entry name" value="D-aa_oxidase"/>
    <property type="match status" value="1"/>
</dbReference>
<organism evidence="8 9">
    <name type="scientific">Coemansia reversa (strain ATCC 12441 / NRRL 1564)</name>
    <dbReference type="NCBI Taxonomy" id="763665"/>
    <lineage>
        <taxon>Eukaryota</taxon>
        <taxon>Fungi</taxon>
        <taxon>Fungi incertae sedis</taxon>
        <taxon>Zoopagomycota</taxon>
        <taxon>Kickxellomycotina</taxon>
        <taxon>Kickxellomycetes</taxon>
        <taxon>Kickxellales</taxon>
        <taxon>Kickxellaceae</taxon>
        <taxon>Coemansia</taxon>
    </lineage>
</organism>
<dbReference type="AlphaFoldDB" id="A0A2G5B6T3"/>
<reference evidence="8 9" key="1">
    <citation type="journal article" date="2015" name="Genome Biol. Evol.">
        <title>Phylogenomic analyses indicate that early fungi evolved digesting cell walls of algal ancestors of land plants.</title>
        <authorList>
            <person name="Chang Y."/>
            <person name="Wang S."/>
            <person name="Sekimoto S."/>
            <person name="Aerts A.L."/>
            <person name="Choi C."/>
            <person name="Clum A."/>
            <person name="LaButti K.M."/>
            <person name="Lindquist E.A."/>
            <person name="Yee Ngan C."/>
            <person name="Ohm R.A."/>
            <person name="Salamov A.A."/>
            <person name="Grigoriev I.V."/>
            <person name="Spatafora J.W."/>
            <person name="Berbee M.L."/>
        </authorList>
    </citation>
    <scope>NUCLEOTIDE SEQUENCE [LARGE SCALE GENOMIC DNA]</scope>
    <source>
        <strain evidence="8 9">NRRL 1564</strain>
    </source>
</reference>
<dbReference type="GO" id="GO:0005737">
    <property type="term" value="C:cytoplasm"/>
    <property type="evidence" value="ECO:0007669"/>
    <property type="project" value="TreeGrafter"/>
</dbReference>
<evidence type="ECO:0000256" key="6">
    <source>
        <dbReference type="PIRSR" id="PIRSR000189-1"/>
    </source>
</evidence>
<evidence type="ECO:0000256" key="5">
    <source>
        <dbReference type="ARBA" id="ARBA00023002"/>
    </source>
</evidence>
<comment type="cofactor">
    <cofactor evidence="1 6">
        <name>FAD</name>
        <dbReference type="ChEBI" id="CHEBI:57692"/>
    </cofactor>
</comment>
<sequence>VVVVGSGVIGLTIACKLQETGKYRVSIVAENTPCELPAEAKESTDWASPWAGAHWRAWADNQNTELQDIETRTYLEMLEIARQNSTAGISIAQGTDLFENLPGGKPWYKSIVHNPVEISTEDLPNDVVYGLQYTTLLINVPVYIRYLRNRFLSLGGKITKQRIEHIQDALQFVPNYLAAATLPIVVNCTGLGSRNLGGVNDNMLYPVRGQTLLVNAPAVRCTITRVGKCFGYVIPRGDGTVIIGGTADKHQWDCQPSAKDSKTIISRALSLEPALLPINQKTMTEKQKIKALEALIISTNVGLRPMRNGSVRIEAVKSLNKNGSLFNLVHCYGHGGFGYQSSLGYAEKILNLINH</sequence>
<evidence type="ECO:0000313" key="9">
    <source>
        <dbReference type="Proteomes" id="UP000242474"/>
    </source>
</evidence>
<protein>
    <submittedName>
        <fullName evidence="8">Nucleotide-binding domain-containing protein</fullName>
    </submittedName>
</protein>
<dbReference type="Pfam" id="PF01266">
    <property type="entry name" value="DAO"/>
    <property type="match status" value="1"/>
</dbReference>
<dbReference type="SUPFAM" id="SSF54373">
    <property type="entry name" value="FAD-linked reductases, C-terminal domain"/>
    <property type="match status" value="1"/>
</dbReference>